<dbReference type="InterPro" id="IPR051553">
    <property type="entry name" value="Ran_GTPase-activating"/>
</dbReference>
<gene>
    <name evidence="2" type="ORF">ROS62_14400</name>
</gene>
<comment type="caution">
    <text evidence="2">The sequence shown here is derived from an EMBL/GenBank/DDBJ whole genome shotgun (WGS) entry which is preliminary data.</text>
</comment>
<dbReference type="SUPFAM" id="SSF50985">
    <property type="entry name" value="RCC1/BLIP-II"/>
    <property type="match status" value="2"/>
</dbReference>
<dbReference type="PANTHER" id="PTHR45982:SF1">
    <property type="entry name" value="REGULATOR OF CHROMOSOME CONDENSATION"/>
    <property type="match status" value="1"/>
</dbReference>
<dbReference type="Gene3D" id="2.130.10.30">
    <property type="entry name" value="Regulator of chromosome condensation 1/beta-lactamase-inhibitor protein II"/>
    <property type="match status" value="2"/>
</dbReference>
<organism evidence="2 3">
    <name type="scientific">Streptomyces althioticus subsp. attaecolombicae</name>
    <dbReference type="NCBI Taxonomy" id="3075534"/>
    <lineage>
        <taxon>Bacteria</taxon>
        <taxon>Bacillati</taxon>
        <taxon>Actinomycetota</taxon>
        <taxon>Actinomycetes</taxon>
        <taxon>Kitasatosporales</taxon>
        <taxon>Streptomycetaceae</taxon>
        <taxon>Streptomyces</taxon>
        <taxon>Streptomyces althioticus group</taxon>
    </lineage>
</organism>
<keyword evidence="1" id="KW-0732">Signal</keyword>
<dbReference type="InterPro" id="IPR000408">
    <property type="entry name" value="Reg_chr_condens"/>
</dbReference>
<dbReference type="PANTHER" id="PTHR45982">
    <property type="entry name" value="REGULATOR OF CHROMOSOME CONDENSATION"/>
    <property type="match status" value="1"/>
</dbReference>
<protein>
    <submittedName>
        <fullName evidence="2">RCC1 repeat domain-containing protein</fullName>
    </submittedName>
</protein>
<reference evidence="2" key="1">
    <citation type="submission" date="2024-05" db="EMBL/GenBank/DDBJ databases">
        <title>30 novel species of actinomycetes from the DSMZ collection.</title>
        <authorList>
            <person name="Nouioui I."/>
        </authorList>
    </citation>
    <scope>NUCLEOTIDE SEQUENCE</scope>
    <source>
        <strain evidence="2">DSM 41972</strain>
    </source>
</reference>
<dbReference type="PRINTS" id="PR00633">
    <property type="entry name" value="RCCNDNSATION"/>
</dbReference>
<dbReference type="Proteomes" id="UP001181313">
    <property type="component" value="Unassembled WGS sequence"/>
</dbReference>
<dbReference type="InterPro" id="IPR009091">
    <property type="entry name" value="RCC1/BLIP-II"/>
</dbReference>
<keyword evidence="3" id="KW-1185">Reference proteome</keyword>
<dbReference type="EMBL" id="JAVSGH010000014">
    <property type="protein sequence ID" value="MDT3726000.1"/>
    <property type="molecule type" value="Genomic_DNA"/>
</dbReference>
<accession>A0ABU3HZ77</accession>
<feature type="chain" id="PRO_5045371681" evidence="1">
    <location>
        <begin position="25"/>
        <end position="392"/>
    </location>
</feature>
<name>A0ABU3HZ77_9ACTN</name>
<dbReference type="PROSITE" id="PS51257">
    <property type="entry name" value="PROKAR_LIPOPROTEIN"/>
    <property type="match status" value="1"/>
</dbReference>
<evidence type="ECO:0000313" key="2">
    <source>
        <dbReference type="EMBL" id="MDT3726000.1"/>
    </source>
</evidence>
<evidence type="ECO:0000256" key="1">
    <source>
        <dbReference type="SAM" id="SignalP"/>
    </source>
</evidence>
<dbReference type="PROSITE" id="PS50012">
    <property type="entry name" value="RCC1_3"/>
    <property type="match status" value="4"/>
</dbReference>
<proteinExistence type="predicted"/>
<dbReference type="RefSeq" id="WP_093551552.1">
    <property type="nucleotide sequence ID" value="NZ_JAVSGH010000014.1"/>
</dbReference>
<dbReference type="Pfam" id="PF00415">
    <property type="entry name" value="RCC1"/>
    <property type="match status" value="2"/>
</dbReference>
<feature type="signal peptide" evidence="1">
    <location>
        <begin position="1"/>
        <end position="24"/>
    </location>
</feature>
<sequence length="392" mass="39812">MTGRTWLRMLAAGVALLGLTGCSAADRAVLGAPSCSDGPTARPGPAAARPGVVWAWGPMDGAPEGTEAPAPVPGLTDVVSLADGRFTTAAVRADGTVWTYGTDIKGSLGQGTTERRYVATPRRVPGVDDARAVYAVGPTFFVVRRDGTVWAWGDDRFLVDAGKRDGHAGVTRPRAVPGVKDVVSVGPGPLNAFTVRSDGRVQGWGVNLTQVLGESNGTRLTTIDGVRGVVDVAPAGGAVVAARADGLVCAWGNNTHGLLGVEPRGGQSGRPVHVTGLTDVVQVAGGHDTAYALDRDGVVHAWGRGAGGALGDGDTSDHSSATPMRVTGLPPIRRIAAYGLAGLAVDVRGGLWAWGSSLALDGGPAARPVRVRLPAPALEVSGRHVILADAGA</sequence>
<evidence type="ECO:0000313" key="3">
    <source>
        <dbReference type="Proteomes" id="UP001181313"/>
    </source>
</evidence>